<dbReference type="GO" id="GO:0061672">
    <property type="term" value="C:glutathione hydrolase complex"/>
    <property type="evidence" value="ECO:0007669"/>
    <property type="project" value="TreeGrafter"/>
</dbReference>
<gene>
    <name evidence="3" type="ORF">DMC30DRAFT_381757</name>
</gene>
<evidence type="ECO:0000313" key="3">
    <source>
        <dbReference type="EMBL" id="TNY17639.1"/>
    </source>
</evidence>
<evidence type="ECO:0000256" key="1">
    <source>
        <dbReference type="SAM" id="MobiDB-lite"/>
    </source>
</evidence>
<evidence type="ECO:0000313" key="4">
    <source>
        <dbReference type="Proteomes" id="UP000311382"/>
    </source>
</evidence>
<keyword evidence="4" id="KW-1185">Reference proteome</keyword>
<feature type="region of interest" description="Disordered" evidence="1">
    <location>
        <begin position="364"/>
        <end position="386"/>
    </location>
</feature>
<dbReference type="GO" id="GO:0008242">
    <property type="term" value="F:omega peptidase activity"/>
    <property type="evidence" value="ECO:0007669"/>
    <property type="project" value="TreeGrafter"/>
</dbReference>
<keyword evidence="3" id="KW-0378">Hydrolase</keyword>
<dbReference type="EMBL" id="SOZI01000186">
    <property type="protein sequence ID" value="TNY17639.1"/>
    <property type="molecule type" value="Genomic_DNA"/>
</dbReference>
<dbReference type="Gene3D" id="3.60.20.10">
    <property type="entry name" value="Glutamine Phosphoribosylpyrophosphate, subunit 1, domain 1"/>
    <property type="match status" value="1"/>
</dbReference>
<dbReference type="PROSITE" id="PS51278">
    <property type="entry name" value="GATASE_TYPE_2"/>
    <property type="match status" value="1"/>
</dbReference>
<dbReference type="STRING" id="5288.A0A5C5FMX9"/>
<dbReference type="Pfam" id="PF13522">
    <property type="entry name" value="GATase_6"/>
    <property type="match status" value="1"/>
</dbReference>
<reference evidence="3 4" key="1">
    <citation type="submission" date="2019-03" db="EMBL/GenBank/DDBJ databases">
        <title>Rhodosporidium diobovatum UCD-FST 08-225 genome sequencing, assembly, and annotation.</title>
        <authorList>
            <person name="Fakankun I.U."/>
            <person name="Fristensky B."/>
            <person name="Levin D.B."/>
        </authorList>
    </citation>
    <scope>NUCLEOTIDE SEQUENCE [LARGE SCALE GENOMIC DNA]</scope>
    <source>
        <strain evidence="3 4">UCD-FST 08-225</strain>
    </source>
</reference>
<feature type="region of interest" description="Disordered" evidence="1">
    <location>
        <begin position="411"/>
        <end position="431"/>
    </location>
</feature>
<dbReference type="PANTHER" id="PTHR43187:SF1">
    <property type="entry name" value="GLUTAMINE AMIDOTRANSFERASE DUG3-RELATED"/>
    <property type="match status" value="1"/>
</dbReference>
<dbReference type="InterPro" id="IPR052373">
    <property type="entry name" value="Gamma-glu_amide_hydrolase"/>
</dbReference>
<dbReference type="Proteomes" id="UP000311382">
    <property type="component" value="Unassembled WGS sequence"/>
</dbReference>
<name>A0A5C5FMX9_9BASI</name>
<dbReference type="InterPro" id="IPR017932">
    <property type="entry name" value="GATase_2_dom"/>
</dbReference>
<feature type="domain" description="Glutamine amidotransferase type-2" evidence="2">
    <location>
        <begin position="2"/>
        <end position="326"/>
    </location>
</feature>
<sequence length="431" mass="47618">MCRWIAYFSPQPILVADVILRPEHSIVKQIDVHYLPGIQAPASDSGGPNAFTNVDGFGLGWYSSVPGRYRIHDTPDEHHPHPRLEPAVYRNVLPPIHDLNLQSLCHAIESPIVFGHVRATVGSPVALANCHPFRAGRFLFMHNGAVGGFIDAQVRILSRLSHAARLTIQGNTDSEHVFALFLTFLDPHGPWLRDYHASELEHALEQTISTLVSLCEPAAGWLARDGLTPRSWVSLNLAISDGAHFLALRFAHPPERDPPSLHWSSVGGSALDRRYRAHPDGGRDVGGLPRTEHEPHVVVASEPMTRAKGDEWLLLRPNDLLSTSHQELDKMSTHRMGQLERGTWTTKGWFKPRVRPLFIDHDILSPRHPSRAPRQPSTSHSHSKAAALIRRDRAASFAHDYSHPQLVHAACRRDSVAASESSSGSGASSSS</sequence>
<dbReference type="OrthoDB" id="444432at2759"/>
<dbReference type="AlphaFoldDB" id="A0A5C5FMX9"/>
<dbReference type="SUPFAM" id="SSF56235">
    <property type="entry name" value="N-terminal nucleophile aminohydrolases (Ntn hydrolases)"/>
    <property type="match status" value="1"/>
</dbReference>
<dbReference type="InterPro" id="IPR029055">
    <property type="entry name" value="Ntn_hydrolases_N"/>
</dbReference>
<dbReference type="PANTHER" id="PTHR43187">
    <property type="entry name" value="GLUTAMINE AMIDOTRANSFERASE DUG3-RELATED"/>
    <property type="match status" value="1"/>
</dbReference>
<organism evidence="3 4">
    <name type="scientific">Rhodotorula diobovata</name>
    <dbReference type="NCBI Taxonomy" id="5288"/>
    <lineage>
        <taxon>Eukaryota</taxon>
        <taxon>Fungi</taxon>
        <taxon>Dikarya</taxon>
        <taxon>Basidiomycota</taxon>
        <taxon>Pucciniomycotina</taxon>
        <taxon>Microbotryomycetes</taxon>
        <taxon>Sporidiobolales</taxon>
        <taxon>Sporidiobolaceae</taxon>
        <taxon>Rhodotorula</taxon>
    </lineage>
</organism>
<feature type="compositionally biased region" description="Low complexity" evidence="1">
    <location>
        <begin position="416"/>
        <end position="431"/>
    </location>
</feature>
<accession>A0A5C5FMX9</accession>
<protein>
    <submittedName>
        <fullName evidence="3">Nucleophile aminohydrolase</fullName>
    </submittedName>
</protein>
<dbReference type="GO" id="GO:0005737">
    <property type="term" value="C:cytoplasm"/>
    <property type="evidence" value="ECO:0007669"/>
    <property type="project" value="TreeGrafter"/>
</dbReference>
<comment type="caution">
    <text evidence="3">The sequence shown here is derived from an EMBL/GenBank/DDBJ whole genome shotgun (WGS) entry which is preliminary data.</text>
</comment>
<dbReference type="GO" id="GO:0006751">
    <property type="term" value="P:glutathione catabolic process"/>
    <property type="evidence" value="ECO:0007669"/>
    <property type="project" value="TreeGrafter"/>
</dbReference>
<dbReference type="CDD" id="cd01908">
    <property type="entry name" value="YafJ"/>
    <property type="match status" value="1"/>
</dbReference>
<evidence type="ECO:0000259" key="2">
    <source>
        <dbReference type="PROSITE" id="PS51278"/>
    </source>
</evidence>
<proteinExistence type="predicted"/>